<comment type="caution">
    <text evidence="2">The sequence shown here is derived from an EMBL/GenBank/DDBJ whole genome shotgun (WGS) entry which is preliminary data.</text>
</comment>
<evidence type="ECO:0000313" key="3">
    <source>
        <dbReference type="Proteomes" id="UP000777438"/>
    </source>
</evidence>
<dbReference type="Proteomes" id="UP000777438">
    <property type="component" value="Unassembled WGS sequence"/>
</dbReference>
<evidence type="ECO:0000256" key="1">
    <source>
        <dbReference type="SAM" id="MobiDB-lite"/>
    </source>
</evidence>
<keyword evidence="3" id="KW-1185">Reference proteome</keyword>
<organism evidence="2 3">
    <name type="scientific">Thelonectria olida</name>
    <dbReference type="NCBI Taxonomy" id="1576542"/>
    <lineage>
        <taxon>Eukaryota</taxon>
        <taxon>Fungi</taxon>
        <taxon>Dikarya</taxon>
        <taxon>Ascomycota</taxon>
        <taxon>Pezizomycotina</taxon>
        <taxon>Sordariomycetes</taxon>
        <taxon>Hypocreomycetidae</taxon>
        <taxon>Hypocreales</taxon>
        <taxon>Nectriaceae</taxon>
        <taxon>Thelonectria</taxon>
    </lineage>
</organism>
<dbReference type="EMBL" id="JAGPYM010000003">
    <property type="protein sequence ID" value="KAH6896589.1"/>
    <property type="molecule type" value="Genomic_DNA"/>
</dbReference>
<gene>
    <name evidence="2" type="ORF">B0T10DRAFT_454495</name>
</gene>
<protein>
    <submittedName>
        <fullName evidence="2">Uncharacterized protein</fullName>
    </submittedName>
</protein>
<proteinExistence type="predicted"/>
<feature type="region of interest" description="Disordered" evidence="1">
    <location>
        <begin position="82"/>
        <end position="128"/>
    </location>
</feature>
<dbReference type="AlphaFoldDB" id="A0A9P9AWT5"/>
<name>A0A9P9AWT5_9HYPO</name>
<evidence type="ECO:0000313" key="2">
    <source>
        <dbReference type="EMBL" id="KAH6896589.1"/>
    </source>
</evidence>
<sequence>MALTAQLPWPIRITWSPLPPSLSCFAPAAAAAQLELLLVAVSFPRACSQDVRPVSAGLASAPSTPPAEQQSQQLPAWPLLTHSQLSKRPPAQDKTNSRVKRSGARSRSCLMDANGKRKPGCQRRPVPARPESRLLPEVMTTFVVVKEQQRRTKSNATRWLASSYPFVSRLSSSNCRLCPCTAVLPTMG</sequence>
<accession>A0A9P9AWT5</accession>
<reference evidence="2 3" key="1">
    <citation type="journal article" date="2021" name="Nat. Commun.">
        <title>Genetic determinants of endophytism in the Arabidopsis root mycobiome.</title>
        <authorList>
            <person name="Mesny F."/>
            <person name="Miyauchi S."/>
            <person name="Thiergart T."/>
            <person name="Pickel B."/>
            <person name="Atanasova L."/>
            <person name="Karlsson M."/>
            <person name="Huettel B."/>
            <person name="Barry K.W."/>
            <person name="Haridas S."/>
            <person name="Chen C."/>
            <person name="Bauer D."/>
            <person name="Andreopoulos W."/>
            <person name="Pangilinan J."/>
            <person name="LaButti K."/>
            <person name="Riley R."/>
            <person name="Lipzen A."/>
            <person name="Clum A."/>
            <person name="Drula E."/>
            <person name="Henrissat B."/>
            <person name="Kohler A."/>
            <person name="Grigoriev I.V."/>
            <person name="Martin F.M."/>
            <person name="Hacquard S."/>
        </authorList>
    </citation>
    <scope>NUCLEOTIDE SEQUENCE [LARGE SCALE GENOMIC DNA]</scope>
    <source>
        <strain evidence="2 3">MPI-CAGE-CH-0241</strain>
    </source>
</reference>